<organism evidence="1 2">
    <name type="scientific">Tilletia horrida</name>
    <dbReference type="NCBI Taxonomy" id="155126"/>
    <lineage>
        <taxon>Eukaryota</taxon>
        <taxon>Fungi</taxon>
        <taxon>Dikarya</taxon>
        <taxon>Basidiomycota</taxon>
        <taxon>Ustilaginomycotina</taxon>
        <taxon>Exobasidiomycetes</taxon>
        <taxon>Tilletiales</taxon>
        <taxon>Tilletiaceae</taxon>
        <taxon>Tilletia</taxon>
    </lineage>
</organism>
<dbReference type="Proteomes" id="UP001176521">
    <property type="component" value="Unassembled WGS sequence"/>
</dbReference>
<evidence type="ECO:0000313" key="2">
    <source>
        <dbReference type="Proteomes" id="UP001176521"/>
    </source>
</evidence>
<dbReference type="AlphaFoldDB" id="A0AAN6G2T5"/>
<keyword evidence="2" id="KW-1185">Reference proteome</keyword>
<gene>
    <name evidence="1" type="ORF">OC842_007919</name>
</gene>
<proteinExistence type="predicted"/>
<dbReference type="EMBL" id="JAPDMQ010001465">
    <property type="protein sequence ID" value="KAK0518034.1"/>
    <property type="molecule type" value="Genomic_DNA"/>
</dbReference>
<accession>A0AAN6G2T5</accession>
<protein>
    <submittedName>
        <fullName evidence="1">Uncharacterized protein</fullName>
    </submittedName>
</protein>
<evidence type="ECO:0000313" key="1">
    <source>
        <dbReference type="EMBL" id="KAK0518034.1"/>
    </source>
</evidence>
<comment type="caution">
    <text evidence="1">The sequence shown here is derived from an EMBL/GenBank/DDBJ whole genome shotgun (WGS) entry which is preliminary data.</text>
</comment>
<sequence length="60" mass="6267">QLTGGIIVTTSTKPERTAEYVTMFAADGAAGAGDKLSEAELEAITSAAAQYKSVKAWMEE</sequence>
<feature type="non-terminal residue" evidence="1">
    <location>
        <position position="1"/>
    </location>
</feature>
<name>A0AAN6G2T5_9BASI</name>
<reference evidence="1" key="1">
    <citation type="journal article" date="2023" name="PhytoFront">
        <title>Draft Genome Resources of Seven Strains of Tilletia horrida, Causal Agent of Kernel Smut of Rice.</title>
        <authorList>
            <person name="Khanal S."/>
            <person name="Antony Babu S."/>
            <person name="Zhou X.G."/>
        </authorList>
    </citation>
    <scope>NUCLEOTIDE SEQUENCE</scope>
    <source>
        <strain evidence="1">TX3</strain>
    </source>
</reference>